<dbReference type="RefSeq" id="WP_228232374.1">
    <property type="nucleotide sequence ID" value="NZ_JAJGNA010000001.1"/>
</dbReference>
<protein>
    <submittedName>
        <fullName evidence="1">DUF2459 domain-containing protein</fullName>
    </submittedName>
</protein>
<dbReference type="EMBL" id="JAJGNA010000001">
    <property type="protein sequence ID" value="MCC4307193.1"/>
    <property type="molecule type" value="Genomic_DNA"/>
</dbReference>
<dbReference type="AlphaFoldDB" id="A0A9Q3UJV9"/>
<sequence>MRAYYDEPVWYEIGWGDDDFYRHTDNAWNLTKALFWPTGTVLHVVGLERHPAREPHTDIQAVCLPAPSLRRLQAAIAGDFRLGDDGRPVDDDPGLYGDSRFFPARGTFWFGHTCNTWTARRLALAGVAVGDRTLTADGVIDQLRVAGTGACPE</sequence>
<proteinExistence type="predicted"/>
<accession>A0A9Q3UJV9</accession>
<keyword evidence="2" id="KW-1185">Reference proteome</keyword>
<organism evidence="1 2">
    <name type="scientific">Alloalcanivorax marinus</name>
    <dbReference type="NCBI Taxonomy" id="1177169"/>
    <lineage>
        <taxon>Bacteria</taxon>
        <taxon>Pseudomonadati</taxon>
        <taxon>Pseudomonadota</taxon>
        <taxon>Gammaproteobacteria</taxon>
        <taxon>Oceanospirillales</taxon>
        <taxon>Alcanivoracaceae</taxon>
        <taxon>Alloalcanivorax</taxon>
    </lineage>
</organism>
<dbReference type="InterPro" id="IPR011727">
    <property type="entry name" value="CHP02117"/>
</dbReference>
<evidence type="ECO:0000313" key="2">
    <source>
        <dbReference type="Proteomes" id="UP001108027"/>
    </source>
</evidence>
<dbReference type="Proteomes" id="UP001108027">
    <property type="component" value="Unassembled WGS sequence"/>
</dbReference>
<evidence type="ECO:0000313" key="1">
    <source>
        <dbReference type="EMBL" id="MCC4307193.1"/>
    </source>
</evidence>
<reference evidence="1" key="1">
    <citation type="submission" date="2021-10" db="EMBL/GenBank/DDBJ databases">
        <title>The diversity and Nitrogen Metabolism of Culturable Nitrate-Utilizing Bacteria Within the Oxygen Minimum Zone of the Changjiang (Yangtze River)Estuary.</title>
        <authorList>
            <person name="Zhang D."/>
            <person name="Zheng J."/>
            <person name="Liu S."/>
            <person name="He W."/>
        </authorList>
    </citation>
    <scope>NUCLEOTIDE SEQUENCE</scope>
    <source>
        <strain evidence="1">FXH-223</strain>
    </source>
</reference>
<comment type="caution">
    <text evidence="1">The sequence shown here is derived from an EMBL/GenBank/DDBJ whole genome shotgun (WGS) entry which is preliminary data.</text>
</comment>
<gene>
    <name evidence="1" type="ORF">LL252_01305</name>
</gene>
<name>A0A9Q3UJV9_9GAMM</name>
<dbReference type="Pfam" id="PF09601">
    <property type="entry name" value="DUF2459"/>
    <property type="match status" value="1"/>
</dbReference>